<dbReference type="GO" id="GO:0042910">
    <property type="term" value="F:xenobiotic transmembrane transporter activity"/>
    <property type="evidence" value="ECO:0007669"/>
    <property type="project" value="TreeGrafter"/>
</dbReference>
<dbReference type="Gene3D" id="3.30.70.1320">
    <property type="entry name" value="Multidrug efflux transporter AcrB pore domain like"/>
    <property type="match status" value="1"/>
</dbReference>
<dbReference type="PRINTS" id="PR00702">
    <property type="entry name" value="ACRIFLAVINRP"/>
</dbReference>
<accession>A0A7C1VMD3</accession>
<sequence>MSEMGRRNDLIGLFAQHKVAANLLMLIMLIVGFVSLSKLNTQFFPNFALDIVNVRIEWRGASAEDVEEALTSRVEQELRSIDYVDKMTSTSSYGSSVVTLAFDEGTDMGPALDQVKDHVARIRNLPTDSETPEVTLATRYDNVARLLITTDGKLDELRKLSHQIERELLERGISRVTITGLPEEEIAIQLHTADLQALGLSFNDIAERVGAQSQDLPAGEIGNDESARQLRSLDQRRDAQAFGNLSLKADYQGGLLRLDDVADIERRPMRDQVRVFSHGQPAVEIELQRTENADTLKSAKIMQDWLDETRDSLPVGVNIEVYDASWTLLQERITLLLHNGLGGLLLVLAILFLFLHGRVAFWVAVGIPVSFMASLFVLYLLGGSINMISLFGLIMALGIIVDDAIVVGEDALSHYQSGENSLMAAEGGARRMLAPVISSSLTTISSFLPLMLIGGIMGNILFDIPFVVICVIIASLVESFFILPGHLRHTFHSMHHLKPSRLRGYLDRQFDRFKENIFRPLVTAAVKYKATTIVFTVSLLIISVSLLASGRILFNFFPSPDGTKITANARFVAGTPKSAIDDFLASLNQALLETEQSYDEKLVNVAVTRSGSASSANGMSSQIDERYGSIQVEMTSPDKREVRNSQFINTWRDHIQLPAGIETFTITQARGGPPGSDIDISLTGGKAEQLKRASQEVAEALELYPGVSAIEDDMPYGQEQLIYSIKGQGLVLGLTVDYVGRQLRAAFDGQRVQIFQDGDDEVEVRVMLPDDERNTQASLDNFMLRLPNGGSAPLSSVVDFTSRRGFDVLRHTDSELAVHVTATVDSAVNNNNVILADMQKSILPAISSQYGVHVSFEGRAEEQADTIGDMKQGMMLAFVMIYIVLAWVFASYGWPLVVMAAIPFGLIGALFGHFLLNVDLTILSLFGIFGLSGIVVNDSIILVTFFKQLRESGMAVQQAIIEAATQRLRAVLLTSLTTIAGLTPLLFETSLQAQFLIPMAISMSFGLMFSTVLVLLVIPAMLSAYEETIVKLTFRRRESSTR</sequence>
<keyword evidence="1" id="KW-0812">Transmembrane</keyword>
<protein>
    <submittedName>
        <fullName evidence="2">Efflux RND transporter permease subunit</fullName>
    </submittedName>
</protein>
<dbReference type="InterPro" id="IPR027463">
    <property type="entry name" value="AcrB_DN_DC_subdom"/>
</dbReference>
<proteinExistence type="predicted"/>
<dbReference type="SUPFAM" id="SSF82866">
    <property type="entry name" value="Multidrug efflux transporter AcrB transmembrane domain"/>
    <property type="match status" value="2"/>
</dbReference>
<feature type="transmembrane region" description="Helical" evidence="1">
    <location>
        <begin position="922"/>
        <end position="946"/>
    </location>
</feature>
<dbReference type="Gene3D" id="1.20.1640.10">
    <property type="entry name" value="Multidrug efflux transporter AcrB transmembrane domain"/>
    <property type="match status" value="2"/>
</dbReference>
<feature type="transmembrane region" description="Helical" evidence="1">
    <location>
        <begin position="387"/>
        <end position="412"/>
    </location>
</feature>
<dbReference type="PANTHER" id="PTHR32063:SF33">
    <property type="entry name" value="RND SUPERFAMILY EFFLUX PUMP PERMEASE COMPONENT"/>
    <property type="match status" value="1"/>
</dbReference>
<keyword evidence="1" id="KW-0472">Membrane</keyword>
<feature type="transmembrane region" description="Helical" evidence="1">
    <location>
        <begin position="464"/>
        <end position="483"/>
    </location>
</feature>
<dbReference type="Gene3D" id="3.30.70.1430">
    <property type="entry name" value="Multidrug efflux transporter AcrB pore domain"/>
    <property type="match status" value="2"/>
</dbReference>
<feature type="transmembrane region" description="Helical" evidence="1">
    <location>
        <begin position="361"/>
        <end position="381"/>
    </location>
</feature>
<name>A0A7C1VMD3_9GAMM</name>
<keyword evidence="1" id="KW-1133">Transmembrane helix</keyword>
<dbReference type="EMBL" id="DRHY01000014">
    <property type="protein sequence ID" value="HEC72826.1"/>
    <property type="molecule type" value="Genomic_DNA"/>
</dbReference>
<dbReference type="Gene3D" id="3.30.70.1440">
    <property type="entry name" value="Multidrug efflux transporter AcrB pore domain"/>
    <property type="match status" value="1"/>
</dbReference>
<feature type="transmembrane region" description="Helical" evidence="1">
    <location>
        <begin position="999"/>
        <end position="1025"/>
    </location>
</feature>
<organism evidence="2">
    <name type="scientific">Methylophaga aminisulfidivorans</name>
    <dbReference type="NCBI Taxonomy" id="230105"/>
    <lineage>
        <taxon>Bacteria</taxon>
        <taxon>Pseudomonadati</taxon>
        <taxon>Pseudomonadota</taxon>
        <taxon>Gammaproteobacteria</taxon>
        <taxon>Thiotrichales</taxon>
        <taxon>Piscirickettsiaceae</taxon>
        <taxon>Methylophaga</taxon>
    </lineage>
</organism>
<dbReference type="Proteomes" id="UP000886384">
    <property type="component" value="Unassembled WGS sequence"/>
</dbReference>
<evidence type="ECO:0000313" key="2">
    <source>
        <dbReference type="EMBL" id="HEC72826.1"/>
    </source>
</evidence>
<reference evidence="2" key="1">
    <citation type="journal article" date="2020" name="mSystems">
        <title>Genome- and Community-Level Interaction Insights into Carbon Utilization and Element Cycling Functions of Hydrothermarchaeota in Hydrothermal Sediment.</title>
        <authorList>
            <person name="Zhou Z."/>
            <person name="Liu Y."/>
            <person name="Xu W."/>
            <person name="Pan J."/>
            <person name="Luo Z.H."/>
            <person name="Li M."/>
        </authorList>
    </citation>
    <scope>NUCLEOTIDE SEQUENCE [LARGE SCALE GENOMIC DNA]</scope>
    <source>
        <strain evidence="2">HyVt-380</strain>
    </source>
</reference>
<feature type="transmembrane region" description="Helical" evidence="1">
    <location>
        <begin position="897"/>
        <end position="916"/>
    </location>
</feature>
<feature type="transmembrane region" description="Helical" evidence="1">
    <location>
        <begin position="335"/>
        <end position="354"/>
    </location>
</feature>
<feature type="transmembrane region" description="Helical" evidence="1">
    <location>
        <begin position="433"/>
        <end position="458"/>
    </location>
</feature>
<dbReference type="SUPFAM" id="SSF82693">
    <property type="entry name" value="Multidrug efflux transporter AcrB pore domain, PN1, PN2, PC1 and PC2 subdomains"/>
    <property type="match status" value="1"/>
</dbReference>
<gene>
    <name evidence="2" type="ORF">ENI26_00450</name>
</gene>
<dbReference type="InterPro" id="IPR001036">
    <property type="entry name" value="Acrflvin-R"/>
</dbReference>
<dbReference type="SUPFAM" id="SSF82714">
    <property type="entry name" value="Multidrug efflux transporter AcrB TolC docking domain, DN and DC subdomains"/>
    <property type="match status" value="2"/>
</dbReference>
<dbReference type="AlphaFoldDB" id="A0A7C1VMD3"/>
<feature type="transmembrane region" description="Helical" evidence="1">
    <location>
        <begin position="533"/>
        <end position="554"/>
    </location>
</feature>
<comment type="caution">
    <text evidence="2">The sequence shown here is derived from an EMBL/GenBank/DDBJ whole genome shotgun (WGS) entry which is preliminary data.</text>
</comment>
<dbReference type="Pfam" id="PF00873">
    <property type="entry name" value="ACR_tran"/>
    <property type="match status" value="1"/>
</dbReference>
<dbReference type="Gene3D" id="3.30.2090.10">
    <property type="entry name" value="Multidrug efflux transporter AcrB TolC docking domain, DN and DC subdomains"/>
    <property type="match status" value="2"/>
</dbReference>
<feature type="transmembrane region" description="Helical" evidence="1">
    <location>
        <begin position="873"/>
        <end position="890"/>
    </location>
</feature>
<evidence type="ECO:0000256" key="1">
    <source>
        <dbReference type="SAM" id="Phobius"/>
    </source>
</evidence>
<dbReference type="PANTHER" id="PTHR32063">
    <property type="match status" value="1"/>
</dbReference>
<dbReference type="GO" id="GO:0005886">
    <property type="term" value="C:plasma membrane"/>
    <property type="evidence" value="ECO:0007669"/>
    <property type="project" value="TreeGrafter"/>
</dbReference>
<feature type="transmembrane region" description="Helical" evidence="1">
    <location>
        <begin position="20"/>
        <end position="37"/>
    </location>
</feature>